<sequence length="171" mass="20151">MRERSISSFWGVSTGWHREHKRRETEQERAKRSTCCSTPEILSEAHSGAFSPQLLESRDNCFVICTLINGERIVVLRVAPFLALRDRERFIRQKKEGQSVLHEWVLRERCALHRKASSNLDQKKRCERQCIRSTHTVERNREIGESESYQNMREKLNEECRSSRTNTCINS</sequence>
<organism evidence="1 2">
    <name type="scientific">Ceratopteris richardii</name>
    <name type="common">Triangle waterfern</name>
    <dbReference type="NCBI Taxonomy" id="49495"/>
    <lineage>
        <taxon>Eukaryota</taxon>
        <taxon>Viridiplantae</taxon>
        <taxon>Streptophyta</taxon>
        <taxon>Embryophyta</taxon>
        <taxon>Tracheophyta</taxon>
        <taxon>Polypodiopsida</taxon>
        <taxon>Polypodiidae</taxon>
        <taxon>Polypodiales</taxon>
        <taxon>Pteridineae</taxon>
        <taxon>Pteridaceae</taxon>
        <taxon>Parkerioideae</taxon>
        <taxon>Ceratopteris</taxon>
    </lineage>
</organism>
<reference evidence="1" key="1">
    <citation type="submission" date="2021-08" db="EMBL/GenBank/DDBJ databases">
        <title>WGS assembly of Ceratopteris richardii.</title>
        <authorList>
            <person name="Marchant D.B."/>
            <person name="Chen G."/>
            <person name="Jenkins J."/>
            <person name="Shu S."/>
            <person name="Leebens-Mack J."/>
            <person name="Grimwood J."/>
            <person name="Schmutz J."/>
            <person name="Soltis P."/>
            <person name="Soltis D."/>
            <person name="Chen Z.-H."/>
        </authorList>
    </citation>
    <scope>NUCLEOTIDE SEQUENCE</scope>
    <source>
        <strain evidence="1">Whitten #5841</strain>
        <tissue evidence="1">Leaf</tissue>
    </source>
</reference>
<gene>
    <name evidence="1" type="ORF">KP509_29G063000</name>
</gene>
<dbReference type="AlphaFoldDB" id="A0A8T2R997"/>
<evidence type="ECO:0000313" key="2">
    <source>
        <dbReference type="Proteomes" id="UP000825935"/>
    </source>
</evidence>
<protein>
    <submittedName>
        <fullName evidence="1">Uncharacterized protein</fullName>
    </submittedName>
</protein>
<proteinExistence type="predicted"/>
<name>A0A8T2R997_CERRI</name>
<comment type="caution">
    <text evidence="1">The sequence shown here is derived from an EMBL/GenBank/DDBJ whole genome shotgun (WGS) entry which is preliminary data.</text>
</comment>
<dbReference type="Proteomes" id="UP000825935">
    <property type="component" value="Chromosome 29"/>
</dbReference>
<evidence type="ECO:0000313" key="1">
    <source>
        <dbReference type="EMBL" id="KAH7292341.1"/>
    </source>
</evidence>
<dbReference type="EMBL" id="CM035434">
    <property type="protein sequence ID" value="KAH7292341.1"/>
    <property type="molecule type" value="Genomic_DNA"/>
</dbReference>
<keyword evidence="2" id="KW-1185">Reference proteome</keyword>
<accession>A0A8T2R997</accession>